<evidence type="ECO:0000256" key="6">
    <source>
        <dbReference type="ARBA" id="ARBA00023125"/>
    </source>
</evidence>
<dbReference type="PANTHER" id="PTHR30405">
    <property type="entry name" value="TRANSPOSASE"/>
    <property type="match status" value="1"/>
</dbReference>
<dbReference type="GO" id="GO:0032196">
    <property type="term" value="P:transposition"/>
    <property type="evidence" value="ECO:0007669"/>
    <property type="project" value="UniProtKB-KW"/>
</dbReference>
<dbReference type="InterPro" id="IPR021027">
    <property type="entry name" value="Transposase_put_HTH"/>
</dbReference>
<dbReference type="InterPro" id="IPR001959">
    <property type="entry name" value="Transposase"/>
</dbReference>
<evidence type="ECO:0000256" key="4">
    <source>
        <dbReference type="ARBA" id="ARBA00022723"/>
    </source>
</evidence>
<accession>A0A395XYH7</accession>
<comment type="caution">
    <text evidence="12">The sequence shown here is derived from an EMBL/GenBank/DDBJ whole genome shotgun (WGS) entry which is preliminary data.</text>
</comment>
<evidence type="ECO:0000313" key="13">
    <source>
        <dbReference type="Proteomes" id="UP000265775"/>
    </source>
</evidence>
<evidence type="ECO:0000256" key="7">
    <source>
        <dbReference type="ARBA" id="ARBA00023172"/>
    </source>
</evidence>
<gene>
    <name evidence="12" type="ORF">DWV59_10945</name>
</gene>
<evidence type="ECO:0000259" key="10">
    <source>
        <dbReference type="Pfam" id="PF07282"/>
    </source>
</evidence>
<feature type="domain" description="Transposase putative helix-turn-helix" evidence="11">
    <location>
        <begin position="8"/>
        <end position="50"/>
    </location>
</feature>
<evidence type="ECO:0000256" key="3">
    <source>
        <dbReference type="ARBA" id="ARBA00022578"/>
    </source>
</evidence>
<dbReference type="Proteomes" id="UP000265775">
    <property type="component" value="Unassembled WGS sequence"/>
</dbReference>
<protein>
    <submittedName>
        <fullName evidence="12">Transposase</fullName>
    </submittedName>
</protein>
<organism evidence="12 13">
    <name type="scientific">Bifidobacterium longum</name>
    <dbReference type="NCBI Taxonomy" id="216816"/>
    <lineage>
        <taxon>Bacteria</taxon>
        <taxon>Bacillati</taxon>
        <taxon>Actinomycetota</taxon>
        <taxon>Actinomycetes</taxon>
        <taxon>Bifidobacteriales</taxon>
        <taxon>Bifidobacteriaceae</taxon>
        <taxon>Bifidobacterium</taxon>
    </lineage>
</organism>
<dbReference type="GO" id="GO:0006310">
    <property type="term" value="P:DNA recombination"/>
    <property type="evidence" value="ECO:0007669"/>
    <property type="project" value="UniProtKB-KW"/>
</dbReference>
<dbReference type="Pfam" id="PF01385">
    <property type="entry name" value="OrfB_IS605"/>
    <property type="match status" value="1"/>
</dbReference>
<dbReference type="GO" id="GO:0003677">
    <property type="term" value="F:DNA binding"/>
    <property type="evidence" value="ECO:0007669"/>
    <property type="project" value="UniProtKB-KW"/>
</dbReference>
<feature type="region of interest" description="Disordered" evidence="8">
    <location>
        <begin position="286"/>
        <end position="309"/>
    </location>
</feature>
<evidence type="ECO:0000256" key="1">
    <source>
        <dbReference type="ARBA" id="ARBA00008761"/>
    </source>
</evidence>
<feature type="domain" description="Cas12f1-like TNB" evidence="10">
    <location>
        <begin position="318"/>
        <end position="388"/>
    </location>
</feature>
<keyword evidence="5" id="KW-0862">Zinc</keyword>
<evidence type="ECO:0000313" key="12">
    <source>
        <dbReference type="EMBL" id="RGW63062.1"/>
    </source>
</evidence>
<keyword evidence="3" id="KW-0815">Transposition</keyword>
<dbReference type="EMBL" id="QSAR01000018">
    <property type="protein sequence ID" value="RGW63062.1"/>
    <property type="molecule type" value="Genomic_DNA"/>
</dbReference>
<evidence type="ECO:0000259" key="9">
    <source>
        <dbReference type="Pfam" id="PF01385"/>
    </source>
</evidence>
<dbReference type="RefSeq" id="WP_117781920.1">
    <property type="nucleotide sequence ID" value="NZ_QSAR01000018.1"/>
</dbReference>
<dbReference type="NCBIfam" id="TIGR01766">
    <property type="entry name" value="IS200/IS605 family accessory protein TnpB-like domain"/>
    <property type="match status" value="1"/>
</dbReference>
<dbReference type="PANTHER" id="PTHR30405:SF25">
    <property type="entry name" value="RNA-GUIDED DNA ENDONUCLEASE INSQ-RELATED"/>
    <property type="match status" value="1"/>
</dbReference>
<evidence type="ECO:0000256" key="5">
    <source>
        <dbReference type="ARBA" id="ARBA00022833"/>
    </source>
</evidence>
<dbReference type="AlphaFoldDB" id="A0A395XYH7"/>
<evidence type="ECO:0000259" key="11">
    <source>
        <dbReference type="Pfam" id="PF12323"/>
    </source>
</evidence>
<name>A0A395XYH7_BIFLN</name>
<reference evidence="12 13" key="1">
    <citation type="submission" date="2018-08" db="EMBL/GenBank/DDBJ databases">
        <title>A genome reference for cultivated species of the human gut microbiota.</title>
        <authorList>
            <person name="Zou Y."/>
            <person name="Xue W."/>
            <person name="Luo G."/>
        </authorList>
    </citation>
    <scope>NUCLEOTIDE SEQUENCE [LARGE SCALE GENOMIC DNA]</scope>
    <source>
        <strain evidence="12 13">AF11-12</strain>
    </source>
</reference>
<dbReference type="Pfam" id="PF12323">
    <property type="entry name" value="HTH_OrfB_IS605"/>
    <property type="match status" value="1"/>
</dbReference>
<dbReference type="GO" id="GO:0046872">
    <property type="term" value="F:metal ion binding"/>
    <property type="evidence" value="ECO:0007669"/>
    <property type="project" value="UniProtKB-KW"/>
</dbReference>
<comment type="similarity">
    <text evidence="2">In the N-terminal section; belongs to the transposase 2 family.</text>
</comment>
<dbReference type="InterPro" id="IPR051399">
    <property type="entry name" value="RNA-guided_DNA_endo/Transpos"/>
</dbReference>
<dbReference type="NCBIfam" id="NF040570">
    <property type="entry name" value="guided_TnpB"/>
    <property type="match status" value="1"/>
</dbReference>
<evidence type="ECO:0000256" key="2">
    <source>
        <dbReference type="ARBA" id="ARBA00011044"/>
    </source>
</evidence>
<proteinExistence type="inferred from homology"/>
<comment type="similarity">
    <text evidence="1">In the C-terminal section; belongs to the transposase 35 family.</text>
</comment>
<feature type="domain" description="Probable transposase IS891/IS1136/IS1341" evidence="9">
    <location>
        <begin position="172"/>
        <end position="284"/>
    </location>
</feature>
<evidence type="ECO:0000256" key="8">
    <source>
        <dbReference type="SAM" id="MobiDB-lite"/>
    </source>
</evidence>
<sequence>MVRRHACKRAYRFRFYPTPEQEQLLRRTVGCCRKVYNLALEARSVAWTAEHRSITYVQTSAMLTQWKKTAEYSYMNEVSCVPLQQALRHLQTAFSNFFKQTGDYPRFKAKSHGGSAEYTRSAFKWDAKRNELTLAKMREPLPIRWSRTLPRKTEPSTVTVSLDAAGRWHVSILVEETIRPLPARRNAIGIDLGVDSYAVTSDGETIANPRHYKKLAERLEREQRTLSRKTKGSNNRRKAALKVARTYARITDMRRDFLHKLSTRIIRENQTVVLEDLNVRNMAKRCAPKPDPDNPNHWPPNGQSAKNGLNRSIMGAGWSEFRRMLEYKAEWYGRQLITIDRYYPSTQICSHCGAKTGPKGMPGLKVRAWTCPDCGTSHDRDLNAAKNILAAGLAVSVCKDGRTGTKVSH</sequence>
<keyword evidence="7" id="KW-0233">DNA recombination</keyword>
<dbReference type="Pfam" id="PF07282">
    <property type="entry name" value="Cas12f1-like_TNB"/>
    <property type="match status" value="1"/>
</dbReference>
<keyword evidence="4" id="KW-0479">Metal-binding</keyword>
<dbReference type="InterPro" id="IPR010095">
    <property type="entry name" value="Cas12f1-like_TNB"/>
</dbReference>
<keyword evidence="6" id="KW-0238">DNA-binding</keyword>